<sequence>MPRFIDAHTHVQFAAYKNDYQLVIERALANNIWLVNIGTQKDTSASAVKIASGYKEGVYATIGLHPIHTEKSYHDSKELGEVKTAKDFTSRGEEFEYDYYKKLGTDPKVVAIGECGLDYYRLGAETKKKQIGAFEIQIKLAAELNKPLMIHCRDAFPDLIKVLHAVRDTLGNPPGIIHFFGGTKEDACALLQTGFYFSFGGVTTFTEDYNEIIRYISLDRIMLETDAPYVAPVPFRGKRNEPLYVSHIAEAIAKILGVPVETVAKRTTENAKKILRI</sequence>
<comment type="caution">
    <text evidence="3">The sequence shown here is derived from an EMBL/GenBank/DDBJ whole genome shotgun (WGS) entry which is preliminary data.</text>
</comment>
<dbReference type="AlphaFoldDB" id="A0A2H0ALD3"/>
<feature type="binding site" evidence="2">
    <location>
        <position position="114"/>
    </location>
    <ligand>
        <name>a divalent metal cation</name>
        <dbReference type="ChEBI" id="CHEBI:60240"/>
        <label>1</label>
    </ligand>
</feature>
<dbReference type="NCBIfam" id="TIGR00010">
    <property type="entry name" value="YchF/TatD family DNA exonuclease"/>
    <property type="match status" value="1"/>
</dbReference>
<dbReference type="GO" id="GO:0016788">
    <property type="term" value="F:hydrolase activity, acting on ester bonds"/>
    <property type="evidence" value="ECO:0007669"/>
    <property type="project" value="InterPro"/>
</dbReference>
<dbReference type="InterPro" id="IPR015991">
    <property type="entry name" value="TatD/YcfH-like"/>
</dbReference>
<proteinExistence type="predicted"/>
<evidence type="ECO:0000256" key="2">
    <source>
        <dbReference type="PIRSR" id="PIRSR005902-1"/>
    </source>
</evidence>
<dbReference type="PANTHER" id="PTHR46124">
    <property type="entry name" value="D-AMINOACYL-TRNA DEACYLASE"/>
    <property type="match status" value="1"/>
</dbReference>
<feature type="binding site" evidence="2">
    <location>
        <position position="8"/>
    </location>
    <ligand>
        <name>a divalent metal cation</name>
        <dbReference type="ChEBI" id="CHEBI:60240"/>
        <label>1</label>
    </ligand>
</feature>
<reference evidence="3 4" key="1">
    <citation type="submission" date="2017-09" db="EMBL/GenBank/DDBJ databases">
        <title>Depth-based differentiation of microbial function through sediment-hosted aquifers and enrichment of novel symbionts in the deep terrestrial subsurface.</title>
        <authorList>
            <person name="Probst A.J."/>
            <person name="Ladd B."/>
            <person name="Jarett J.K."/>
            <person name="Geller-Mcgrath D.E."/>
            <person name="Sieber C.M."/>
            <person name="Emerson J.B."/>
            <person name="Anantharaman K."/>
            <person name="Thomas B.C."/>
            <person name="Malmstrom R."/>
            <person name="Stieglmeier M."/>
            <person name="Klingl A."/>
            <person name="Woyke T."/>
            <person name="Ryan C.M."/>
            <person name="Banfield J.F."/>
        </authorList>
    </citation>
    <scope>NUCLEOTIDE SEQUENCE [LARGE SCALE GENOMIC DNA]</scope>
    <source>
        <strain evidence="3">CG23_combo_of_CG06-09_8_20_14_all_42_19</strain>
    </source>
</reference>
<feature type="binding site" evidence="2">
    <location>
        <position position="226"/>
    </location>
    <ligand>
        <name>a divalent metal cation</name>
        <dbReference type="ChEBI" id="CHEBI:60240"/>
        <label>1</label>
    </ligand>
</feature>
<evidence type="ECO:0000313" key="3">
    <source>
        <dbReference type="EMBL" id="PIP46221.1"/>
    </source>
</evidence>
<feature type="binding site" evidence="2">
    <location>
        <position position="151"/>
    </location>
    <ligand>
        <name>a divalent metal cation</name>
        <dbReference type="ChEBI" id="CHEBI:60240"/>
        <label>2</label>
    </ligand>
</feature>
<keyword evidence="1 2" id="KW-0479">Metal-binding</keyword>
<evidence type="ECO:0000256" key="1">
    <source>
        <dbReference type="ARBA" id="ARBA00022723"/>
    </source>
</evidence>
<dbReference type="Proteomes" id="UP000230007">
    <property type="component" value="Unassembled WGS sequence"/>
</dbReference>
<dbReference type="Pfam" id="PF01026">
    <property type="entry name" value="TatD_DNase"/>
    <property type="match status" value="1"/>
</dbReference>
<feature type="binding site" evidence="2">
    <location>
        <position position="178"/>
    </location>
    <ligand>
        <name>a divalent metal cation</name>
        <dbReference type="ChEBI" id="CHEBI:60240"/>
        <label>2</label>
    </ligand>
</feature>
<dbReference type="Gene3D" id="3.20.20.140">
    <property type="entry name" value="Metal-dependent hydrolases"/>
    <property type="match status" value="1"/>
</dbReference>
<dbReference type="CDD" id="cd01310">
    <property type="entry name" value="TatD_DNAse"/>
    <property type="match status" value="1"/>
</dbReference>
<evidence type="ECO:0000313" key="4">
    <source>
        <dbReference type="Proteomes" id="UP000230007"/>
    </source>
</evidence>
<dbReference type="PIRSF" id="PIRSF005902">
    <property type="entry name" value="DNase_TatD"/>
    <property type="match status" value="1"/>
</dbReference>
<dbReference type="GO" id="GO:0046872">
    <property type="term" value="F:metal ion binding"/>
    <property type="evidence" value="ECO:0007669"/>
    <property type="project" value="UniProtKB-KW"/>
</dbReference>
<evidence type="ECO:0008006" key="5">
    <source>
        <dbReference type="Google" id="ProtNLM"/>
    </source>
</evidence>
<dbReference type="SUPFAM" id="SSF51556">
    <property type="entry name" value="Metallo-dependent hydrolases"/>
    <property type="match status" value="1"/>
</dbReference>
<organism evidence="3 4">
    <name type="scientific">Candidatus Colwellbacteria bacterium CG23_combo_of_CG06-09_8_20_14_all_42_19</name>
    <dbReference type="NCBI Taxonomy" id="1974541"/>
    <lineage>
        <taxon>Bacteria</taxon>
        <taxon>Candidatus Colwelliibacteriota</taxon>
    </lineage>
</organism>
<gene>
    <name evidence="3" type="ORF">COX15_01255</name>
</gene>
<dbReference type="InterPro" id="IPR001130">
    <property type="entry name" value="TatD-like"/>
</dbReference>
<accession>A0A2H0ALD3</accession>
<dbReference type="EMBL" id="PCSK01000023">
    <property type="protein sequence ID" value="PIP46221.1"/>
    <property type="molecule type" value="Genomic_DNA"/>
</dbReference>
<dbReference type="PANTHER" id="PTHR46124:SF2">
    <property type="entry name" value="D-AMINOACYL-TRNA DEACYLASE"/>
    <property type="match status" value="1"/>
</dbReference>
<feature type="binding site" evidence="2">
    <location>
        <position position="10"/>
    </location>
    <ligand>
        <name>a divalent metal cation</name>
        <dbReference type="ChEBI" id="CHEBI:60240"/>
        <label>1</label>
    </ligand>
</feature>
<protein>
    <recommendedName>
        <fullName evidence="5">Hydrolase TatD</fullName>
    </recommendedName>
</protein>
<name>A0A2H0ALD3_9BACT</name>
<dbReference type="GO" id="GO:0004536">
    <property type="term" value="F:DNA nuclease activity"/>
    <property type="evidence" value="ECO:0007669"/>
    <property type="project" value="InterPro"/>
</dbReference>
<dbReference type="InterPro" id="IPR032466">
    <property type="entry name" value="Metal_Hydrolase"/>
</dbReference>